<dbReference type="PRINTS" id="PR00922">
    <property type="entry name" value="DADACBPTASE3"/>
</dbReference>
<accession>A0ABP6SDH5</accession>
<evidence type="ECO:0000313" key="5">
    <source>
        <dbReference type="EMBL" id="GAA3373842.1"/>
    </source>
</evidence>
<keyword evidence="6" id="KW-1185">Reference proteome</keyword>
<keyword evidence="5" id="KW-0121">Carboxypeptidase</keyword>
<evidence type="ECO:0000313" key="6">
    <source>
        <dbReference type="Proteomes" id="UP001499990"/>
    </source>
</evidence>
<dbReference type="RefSeq" id="WP_345044646.1">
    <property type="nucleotide sequence ID" value="NZ_BAAAYL010000001.1"/>
</dbReference>
<protein>
    <submittedName>
        <fullName evidence="5">D-alanyl-D-alanine carboxypeptidase/D-alanyl-D-alanine-endopeptidase</fullName>
    </submittedName>
</protein>
<feature type="compositionally biased region" description="Low complexity" evidence="3">
    <location>
        <begin position="55"/>
        <end position="69"/>
    </location>
</feature>
<dbReference type="InterPro" id="IPR000667">
    <property type="entry name" value="Peptidase_S13"/>
</dbReference>
<evidence type="ECO:0000256" key="2">
    <source>
        <dbReference type="ARBA" id="ARBA00022801"/>
    </source>
</evidence>
<keyword evidence="4" id="KW-0732">Signal</keyword>
<feature type="chain" id="PRO_5046139020" evidence="4">
    <location>
        <begin position="28"/>
        <end position="480"/>
    </location>
</feature>
<dbReference type="GO" id="GO:0004180">
    <property type="term" value="F:carboxypeptidase activity"/>
    <property type="evidence" value="ECO:0007669"/>
    <property type="project" value="UniProtKB-KW"/>
</dbReference>
<dbReference type="NCBIfam" id="TIGR00666">
    <property type="entry name" value="PBP4"/>
    <property type="match status" value="1"/>
</dbReference>
<organism evidence="5 6">
    <name type="scientific">Streptomyces sannanensis</name>
    <dbReference type="NCBI Taxonomy" id="285536"/>
    <lineage>
        <taxon>Bacteria</taxon>
        <taxon>Bacillati</taxon>
        <taxon>Actinomycetota</taxon>
        <taxon>Actinomycetes</taxon>
        <taxon>Kitasatosporales</taxon>
        <taxon>Streptomycetaceae</taxon>
        <taxon>Streptomyces</taxon>
    </lineage>
</organism>
<dbReference type="InterPro" id="IPR012338">
    <property type="entry name" value="Beta-lactam/transpept-like"/>
</dbReference>
<dbReference type="EMBL" id="BAAAYL010000001">
    <property type="protein sequence ID" value="GAA3373842.1"/>
    <property type="molecule type" value="Genomic_DNA"/>
</dbReference>
<dbReference type="Gene3D" id="3.40.710.10">
    <property type="entry name" value="DD-peptidase/beta-lactamase superfamily"/>
    <property type="match status" value="2"/>
</dbReference>
<reference evidence="6" key="1">
    <citation type="journal article" date="2019" name="Int. J. Syst. Evol. Microbiol.">
        <title>The Global Catalogue of Microorganisms (GCM) 10K type strain sequencing project: providing services to taxonomists for standard genome sequencing and annotation.</title>
        <authorList>
            <consortium name="The Broad Institute Genomics Platform"/>
            <consortium name="The Broad Institute Genome Sequencing Center for Infectious Disease"/>
            <person name="Wu L."/>
            <person name="Ma J."/>
        </authorList>
    </citation>
    <scope>NUCLEOTIDE SEQUENCE [LARGE SCALE GENOMIC DNA]</scope>
    <source>
        <strain evidence="6">JCM 9651</strain>
    </source>
</reference>
<feature type="signal peptide" evidence="4">
    <location>
        <begin position="1"/>
        <end position="27"/>
    </location>
</feature>
<comment type="caution">
    <text evidence="5">The sequence shown here is derived from an EMBL/GenBank/DDBJ whole genome shotgun (WGS) entry which is preliminary data.</text>
</comment>
<sequence length="480" mass="48759">MLQLKTWQVTAGSAVLGLVLATGAVTAAGPWDSGQRKAERALAAAHERPGGTHHAGNPGRRPAAPAPAPSAAAVLPALAAPGAVPGGQGLAARLDPLVRDPALGSLRTAAVYDTATGTRLYGERPDRAMTPASTTKIATAVAALSALGPDHRIPTRVVLPPPTPEAAPVGRDVQRVVLVGGGDPTLGEAGLRVLAERTARAVSERGATRVAVTFDTSLYTGPVLHPIGRNPNIAPVVPLMTDEARLDRSEHGPAERSSDPAGDTARAFAALLNQRGIRTVSAPVPGTAPKGSVAVATTHSRPVSALVERMLTNSDNDLAEALARQTALAAHLPASFDGASQAMTARLKQLGLPVAGARFADGSGLNRADRLSADLLTRLLALAADPDHPELRPVLTGLPVAGFSGTLADRYAPDTAGTGLVRAKTGTLTGVDTLAGTVVDADGRLLTFAFLSSGTLSPVARPALDRLASALTTCGCTRAP</sequence>
<dbReference type="PANTHER" id="PTHR30023:SF0">
    <property type="entry name" value="PENICILLIN-SENSITIVE CARBOXYPEPTIDASE A"/>
    <property type="match status" value="1"/>
</dbReference>
<dbReference type="PANTHER" id="PTHR30023">
    <property type="entry name" value="D-ALANYL-D-ALANINE CARBOXYPEPTIDASE"/>
    <property type="match status" value="1"/>
</dbReference>
<evidence type="ECO:0000256" key="3">
    <source>
        <dbReference type="SAM" id="MobiDB-lite"/>
    </source>
</evidence>
<feature type="region of interest" description="Disordered" evidence="3">
    <location>
        <begin position="42"/>
        <end position="69"/>
    </location>
</feature>
<name>A0ABP6SDH5_9ACTN</name>
<dbReference type="Proteomes" id="UP001499990">
    <property type="component" value="Unassembled WGS sequence"/>
</dbReference>
<comment type="similarity">
    <text evidence="1">Belongs to the peptidase S13 family.</text>
</comment>
<dbReference type="SUPFAM" id="SSF56601">
    <property type="entry name" value="beta-lactamase/transpeptidase-like"/>
    <property type="match status" value="1"/>
</dbReference>
<proteinExistence type="inferred from homology"/>
<evidence type="ECO:0000256" key="1">
    <source>
        <dbReference type="ARBA" id="ARBA00006096"/>
    </source>
</evidence>
<keyword evidence="5" id="KW-0645">Protease</keyword>
<dbReference type="Pfam" id="PF02113">
    <property type="entry name" value="Peptidase_S13"/>
    <property type="match status" value="2"/>
</dbReference>
<evidence type="ECO:0000256" key="4">
    <source>
        <dbReference type="SAM" id="SignalP"/>
    </source>
</evidence>
<gene>
    <name evidence="5" type="primary">dacB</name>
    <name evidence="5" type="ORF">GCM10020367_35390</name>
</gene>
<keyword evidence="2" id="KW-0378">Hydrolase</keyword>